<evidence type="ECO:0000313" key="2">
    <source>
        <dbReference type="Proteomes" id="UP000321337"/>
    </source>
</evidence>
<accession>A0A512L3U9</accession>
<organism evidence="1 2">
    <name type="scientific">Sulfuriferula plumbiphila</name>
    <dbReference type="NCBI Taxonomy" id="171865"/>
    <lineage>
        <taxon>Bacteria</taxon>
        <taxon>Pseudomonadati</taxon>
        <taxon>Pseudomonadota</taxon>
        <taxon>Betaproteobacteria</taxon>
        <taxon>Nitrosomonadales</taxon>
        <taxon>Sulfuricellaceae</taxon>
        <taxon>Sulfuriferula</taxon>
    </lineage>
</organism>
<gene>
    <name evidence="1" type="ORF">TPL01_02830</name>
</gene>
<dbReference type="Proteomes" id="UP000321337">
    <property type="component" value="Unassembled WGS sequence"/>
</dbReference>
<proteinExistence type="predicted"/>
<keyword evidence="2" id="KW-1185">Reference proteome</keyword>
<sequence length="593" mass="66903">MVMFNILSMLRKDSAEPDPLGSLKTIARWINDLPAGNVFKAHEQVLHKLGEFNAQNAQYSKERLDVLLLVDEHARPLQASLSQQYLRNPRMSRVMESRLWHAVYKFYREVAHAYHGFIMSYVANPADNPLRASMPQITLRTVHNFGNAFKWHYFRYEKPEHKLWLRLHNLYRVAEFEGFSKTELTLYPQNGRTTRCMDQYNRALLLGQLDASTLHPKQIEMADRWLCEWSHLIGHASQFNPDSHTLYVALSEGVGARRIRNTEFSASCRFLTTARLHEKIQLTRSALQNGESPALLGLGEDCRLPDCLEILDYAERQWGPLDKREQRKSPRTPAKEIIDVVHGFNEICALVKQGGNGADILHEMDAELKYDEMIDLKLYGFVTESTRARMRSRHATPVPGEKIPPHERWVMEDISEHGLGACVPADSNDWVRLGSMAATFGKYPVWSCCDSNDWVRLGNMVALKVERDASWKIGVMRRLLHGGDGLLQVGIEVLSHKPQMLLLRPQSVNALQGYAVGGVETTDATPPVPVIFTTLPASGPGELLLEAAQYASGRSFQASFGAQKGTIRLRDVIEKGDGWMRVAADVAVAEPGA</sequence>
<evidence type="ECO:0000313" key="1">
    <source>
        <dbReference type="EMBL" id="GEP29145.1"/>
    </source>
</evidence>
<protein>
    <recommendedName>
        <fullName evidence="3">PilZ domain-containing protein</fullName>
    </recommendedName>
</protein>
<reference evidence="1 2" key="1">
    <citation type="submission" date="2019-07" db="EMBL/GenBank/DDBJ databases">
        <title>Whole genome shotgun sequence of Thiobacillus plumbophilus NBRC 107929.</title>
        <authorList>
            <person name="Hosoyama A."/>
            <person name="Uohara A."/>
            <person name="Ohji S."/>
            <person name="Ichikawa N."/>
        </authorList>
    </citation>
    <scope>NUCLEOTIDE SEQUENCE [LARGE SCALE GENOMIC DNA]</scope>
    <source>
        <strain evidence="1 2">NBRC 107929</strain>
    </source>
</reference>
<dbReference type="AlphaFoldDB" id="A0A512L3U9"/>
<evidence type="ECO:0008006" key="3">
    <source>
        <dbReference type="Google" id="ProtNLM"/>
    </source>
</evidence>
<comment type="caution">
    <text evidence="1">The sequence shown here is derived from an EMBL/GenBank/DDBJ whole genome shotgun (WGS) entry which is preliminary data.</text>
</comment>
<name>A0A512L3U9_9PROT</name>
<dbReference type="EMBL" id="BKAD01000003">
    <property type="protein sequence ID" value="GEP29145.1"/>
    <property type="molecule type" value="Genomic_DNA"/>
</dbReference>